<gene>
    <name evidence="1" type="ORF">FEV53_11965</name>
</gene>
<dbReference type="EMBL" id="VFSV01000020">
    <property type="protein sequence ID" value="TRD18365.1"/>
    <property type="molecule type" value="Genomic_DNA"/>
</dbReference>
<sequence>MTFYQSADPLDLFDQLDTALTRMMALRLQHASGLDDAGMHQTFDEATGAAVNAWAEMAARDLTQDLRDMMAATYGGRP</sequence>
<dbReference type="Proteomes" id="UP000318590">
    <property type="component" value="Unassembled WGS sequence"/>
</dbReference>
<organism evidence="1 2">
    <name type="scientific">Palleronia caenipelagi</name>
    <dbReference type="NCBI Taxonomy" id="2489174"/>
    <lineage>
        <taxon>Bacteria</taxon>
        <taxon>Pseudomonadati</taxon>
        <taxon>Pseudomonadota</taxon>
        <taxon>Alphaproteobacteria</taxon>
        <taxon>Rhodobacterales</taxon>
        <taxon>Roseobacteraceae</taxon>
        <taxon>Palleronia</taxon>
    </lineage>
</organism>
<name>A0A547PW64_9RHOB</name>
<dbReference type="RefSeq" id="WP_142835037.1">
    <property type="nucleotide sequence ID" value="NZ_VFSV01000020.1"/>
</dbReference>
<protein>
    <submittedName>
        <fullName evidence="1">Uncharacterized protein</fullName>
    </submittedName>
</protein>
<evidence type="ECO:0000313" key="2">
    <source>
        <dbReference type="Proteomes" id="UP000318590"/>
    </source>
</evidence>
<accession>A0A547PW64</accession>
<reference evidence="1 2" key="1">
    <citation type="submission" date="2019-06" db="EMBL/GenBank/DDBJ databases">
        <title>Paenimaribius caenipelagi gen. nov., sp. nov., isolated from a tidal flat.</title>
        <authorList>
            <person name="Yoon J.-H."/>
        </authorList>
    </citation>
    <scope>NUCLEOTIDE SEQUENCE [LARGE SCALE GENOMIC DNA]</scope>
    <source>
        <strain evidence="1 2">JBTF-M29</strain>
    </source>
</reference>
<keyword evidence="2" id="KW-1185">Reference proteome</keyword>
<dbReference type="AlphaFoldDB" id="A0A547PW64"/>
<evidence type="ECO:0000313" key="1">
    <source>
        <dbReference type="EMBL" id="TRD18365.1"/>
    </source>
</evidence>
<proteinExistence type="predicted"/>
<comment type="caution">
    <text evidence="1">The sequence shown here is derived from an EMBL/GenBank/DDBJ whole genome shotgun (WGS) entry which is preliminary data.</text>
</comment>